<organism evidence="3 4">
    <name type="scientific">Siminovitchia thermophila</name>
    <dbReference type="NCBI Taxonomy" id="1245522"/>
    <lineage>
        <taxon>Bacteria</taxon>
        <taxon>Bacillati</taxon>
        <taxon>Bacillota</taxon>
        <taxon>Bacilli</taxon>
        <taxon>Bacillales</taxon>
        <taxon>Bacillaceae</taxon>
        <taxon>Siminovitchia</taxon>
    </lineage>
</organism>
<dbReference type="CDD" id="cd02038">
    <property type="entry name" value="FlhG-like"/>
    <property type="match status" value="1"/>
</dbReference>
<dbReference type="PIRSF" id="PIRSF003092">
    <property type="entry name" value="MinD"/>
    <property type="match status" value="1"/>
</dbReference>
<dbReference type="InterPro" id="IPR033875">
    <property type="entry name" value="FlhG"/>
</dbReference>
<name>A0ABS2RD11_9BACI</name>
<dbReference type="InterPro" id="IPR033756">
    <property type="entry name" value="YlxH/NBP35"/>
</dbReference>
<dbReference type="InterPro" id="IPR027417">
    <property type="entry name" value="P-loop_NTPase"/>
</dbReference>
<dbReference type="PANTHER" id="PTHR43384">
    <property type="entry name" value="SEPTUM SITE-DETERMINING PROTEIN MIND HOMOLOG, CHLOROPLASTIC-RELATED"/>
    <property type="match status" value="1"/>
</dbReference>
<keyword evidence="3" id="KW-0966">Cell projection</keyword>
<keyword evidence="1" id="KW-0547">Nucleotide-binding</keyword>
<comment type="caution">
    <text evidence="3">The sequence shown here is derived from an EMBL/GenBank/DDBJ whole genome shotgun (WGS) entry which is preliminary data.</text>
</comment>
<keyword evidence="4" id="KW-1185">Reference proteome</keyword>
<dbReference type="Gene3D" id="3.40.50.300">
    <property type="entry name" value="P-loop containing nucleotide triphosphate hydrolases"/>
    <property type="match status" value="1"/>
</dbReference>
<proteinExistence type="predicted"/>
<dbReference type="Pfam" id="PF10609">
    <property type="entry name" value="ParA"/>
    <property type="match status" value="1"/>
</dbReference>
<dbReference type="SUPFAM" id="SSF52540">
    <property type="entry name" value="P-loop containing nucleoside triphosphate hydrolases"/>
    <property type="match status" value="1"/>
</dbReference>
<dbReference type="Proteomes" id="UP000823485">
    <property type="component" value="Unassembled WGS sequence"/>
</dbReference>
<keyword evidence="2" id="KW-0067">ATP-binding</keyword>
<evidence type="ECO:0000256" key="1">
    <source>
        <dbReference type="ARBA" id="ARBA00022741"/>
    </source>
</evidence>
<sequence>MKDQAEGLRLKLKNITKKQARTLAVVSGKGGVGKSNISSNLAVILAKRGYKVLVFDLDIGMGNVNLLLGGSADKTMGDFILKGEPLAQIVQKGPLGVSYIAGGNGLYGAVELDNNTVKSLLAGLQMFQETYDYIIFDMAAGAGQALLHILLAADDLIVVTTPEPTAVMDAYSIMKLAYLQNENTRFLVVCNRTDHERQGRETFFRLQQAMRKFLQKEIELLGILPEDKLVREAVLNYTPVYCVYPRSSVSIILEHAVDQLTGRNGRSGGETKNDSFMARLRKLFHGK</sequence>
<dbReference type="InterPro" id="IPR025501">
    <property type="entry name" value="MinD_FleN"/>
</dbReference>
<gene>
    <name evidence="3" type="ORF">JOC94_003481</name>
</gene>
<keyword evidence="3" id="KW-0969">Cilium</keyword>
<evidence type="ECO:0000256" key="2">
    <source>
        <dbReference type="ARBA" id="ARBA00022840"/>
    </source>
</evidence>
<dbReference type="InterPro" id="IPR050625">
    <property type="entry name" value="ParA/MinD_ATPase"/>
</dbReference>
<accession>A0ABS2RD11</accession>
<evidence type="ECO:0000313" key="4">
    <source>
        <dbReference type="Proteomes" id="UP000823485"/>
    </source>
</evidence>
<dbReference type="PANTHER" id="PTHR43384:SF4">
    <property type="entry name" value="CELLULOSE BIOSYNTHESIS PROTEIN BCSQ-RELATED"/>
    <property type="match status" value="1"/>
</dbReference>
<keyword evidence="3" id="KW-0282">Flagellum</keyword>
<dbReference type="EMBL" id="JAFBFH010000027">
    <property type="protein sequence ID" value="MBM7716461.1"/>
    <property type="molecule type" value="Genomic_DNA"/>
</dbReference>
<evidence type="ECO:0000313" key="3">
    <source>
        <dbReference type="EMBL" id="MBM7716461.1"/>
    </source>
</evidence>
<protein>
    <submittedName>
        <fullName evidence="3">Flagellar biosynthesis protein FlhG</fullName>
    </submittedName>
</protein>
<reference evidence="3 4" key="1">
    <citation type="submission" date="2021-01" db="EMBL/GenBank/DDBJ databases">
        <title>Genomic Encyclopedia of Type Strains, Phase IV (KMG-IV): sequencing the most valuable type-strain genomes for metagenomic binning, comparative biology and taxonomic classification.</title>
        <authorList>
            <person name="Goeker M."/>
        </authorList>
    </citation>
    <scope>NUCLEOTIDE SEQUENCE [LARGE SCALE GENOMIC DNA]</scope>
    <source>
        <strain evidence="3 4">DSM 105453</strain>
    </source>
</reference>
<dbReference type="RefSeq" id="WP_205179913.1">
    <property type="nucleotide sequence ID" value="NZ_JAFBFH010000027.1"/>
</dbReference>